<keyword evidence="3" id="KW-1185">Reference proteome</keyword>
<evidence type="ECO:0000313" key="3">
    <source>
        <dbReference type="Proteomes" id="UP000312032"/>
    </source>
</evidence>
<dbReference type="Proteomes" id="UP000312032">
    <property type="component" value="Unassembled WGS sequence"/>
</dbReference>
<evidence type="ECO:0000313" key="2">
    <source>
        <dbReference type="EMBL" id="TNL96079.1"/>
    </source>
</evidence>
<dbReference type="RefSeq" id="WP_139466102.1">
    <property type="nucleotide sequence ID" value="NZ_VDHJ01000011.1"/>
</dbReference>
<dbReference type="EMBL" id="VDHJ01000011">
    <property type="protein sequence ID" value="TNL96079.1"/>
    <property type="molecule type" value="Genomic_DNA"/>
</dbReference>
<reference evidence="2 3" key="1">
    <citation type="submission" date="2019-06" db="EMBL/GenBank/DDBJ databases">
        <authorList>
            <person name="Li J."/>
        </authorList>
    </citation>
    <scope>NUCLEOTIDE SEQUENCE [LARGE SCALE GENOMIC DNA]</scope>
    <source>
        <strain evidence="2 3">LMG 28165</strain>
    </source>
</reference>
<protein>
    <submittedName>
        <fullName evidence="2">META domain-containing protein</fullName>
    </submittedName>
</protein>
<dbReference type="OrthoDB" id="4412202at2"/>
<organism evidence="2 3">
    <name type="scientific">Corynebacterium tapiri</name>
    <dbReference type="NCBI Taxonomy" id="1448266"/>
    <lineage>
        <taxon>Bacteria</taxon>
        <taxon>Bacillati</taxon>
        <taxon>Actinomycetota</taxon>
        <taxon>Actinomycetes</taxon>
        <taxon>Mycobacteriales</taxon>
        <taxon>Corynebacteriaceae</taxon>
        <taxon>Corynebacterium</taxon>
    </lineage>
</organism>
<keyword evidence="1" id="KW-0732">Signal</keyword>
<dbReference type="AlphaFoldDB" id="A0A5C4U3U0"/>
<dbReference type="PROSITE" id="PS51257">
    <property type="entry name" value="PROKAR_LIPOPROTEIN"/>
    <property type="match status" value="1"/>
</dbReference>
<evidence type="ECO:0000256" key="1">
    <source>
        <dbReference type="SAM" id="SignalP"/>
    </source>
</evidence>
<feature type="signal peptide" evidence="1">
    <location>
        <begin position="1"/>
        <end position="21"/>
    </location>
</feature>
<accession>A0A5C4U3U0</accession>
<sequence>MKRLLIAPLCAGLLVGCSSGAQEDQVIGQTWQVTDVYLTEEAPSALPESAAGTANIRLTEHSAVTQTGCAIMRAKIELDEQHVTIQDVQLKEQDQCEGARVHVHQLMTDVLVPGRNFEILRPGPTEMVWRDADSVTGPSIRLMTV</sequence>
<comment type="caution">
    <text evidence="2">The sequence shown here is derived from an EMBL/GenBank/DDBJ whole genome shotgun (WGS) entry which is preliminary data.</text>
</comment>
<gene>
    <name evidence="2" type="ORF">FHE74_08605</name>
</gene>
<name>A0A5C4U3U0_9CORY</name>
<proteinExistence type="predicted"/>
<feature type="chain" id="PRO_5023030046" evidence="1">
    <location>
        <begin position="22"/>
        <end position="145"/>
    </location>
</feature>